<dbReference type="InParanoid" id="A0A165APL3"/>
<reference evidence="2 3" key="1">
    <citation type="journal article" date="2016" name="Mol. Biol. Evol.">
        <title>Comparative Genomics of Early-Diverging Mushroom-Forming Fungi Provides Insights into the Origins of Lignocellulose Decay Capabilities.</title>
        <authorList>
            <person name="Nagy L.G."/>
            <person name="Riley R."/>
            <person name="Tritt A."/>
            <person name="Adam C."/>
            <person name="Daum C."/>
            <person name="Floudas D."/>
            <person name="Sun H."/>
            <person name="Yadav J.S."/>
            <person name="Pangilinan J."/>
            <person name="Larsson K.H."/>
            <person name="Matsuura K."/>
            <person name="Barry K."/>
            <person name="Labutti K."/>
            <person name="Kuo R."/>
            <person name="Ohm R.A."/>
            <person name="Bhattacharya S.S."/>
            <person name="Shirouzu T."/>
            <person name="Yoshinaga Y."/>
            <person name="Martin F.M."/>
            <person name="Grigoriev I.V."/>
            <person name="Hibbett D.S."/>
        </authorList>
    </citation>
    <scope>NUCLEOTIDE SEQUENCE [LARGE SCALE GENOMIC DNA]</scope>
    <source>
        <strain evidence="2 3">93-53</strain>
    </source>
</reference>
<protein>
    <submittedName>
        <fullName evidence="2">Uncharacterized protein</fullName>
    </submittedName>
</protein>
<proteinExistence type="predicted"/>
<feature type="region of interest" description="Disordered" evidence="1">
    <location>
        <begin position="75"/>
        <end position="95"/>
    </location>
</feature>
<dbReference type="Proteomes" id="UP000076871">
    <property type="component" value="Unassembled WGS sequence"/>
</dbReference>
<evidence type="ECO:0000256" key="1">
    <source>
        <dbReference type="SAM" id="MobiDB-lite"/>
    </source>
</evidence>
<keyword evidence="3" id="KW-1185">Reference proteome</keyword>
<feature type="non-terminal residue" evidence="2">
    <location>
        <position position="262"/>
    </location>
</feature>
<gene>
    <name evidence="2" type="ORF">LAESUDRAFT_718678</name>
</gene>
<dbReference type="RefSeq" id="XP_040757154.1">
    <property type="nucleotide sequence ID" value="XM_040907477.1"/>
</dbReference>
<sequence length="262" mass="29770">MAQPSSSHQRIKDESDEERLPVKTFSWLTNYNHVMQKLKSSHRNNEHVNRILRGLKDSFVAKVSQTNARKEVHQTFRSNRSNVKEGRGGPAMKFDGRVPTERRWVPDGMVRVYSVAALPIGLSAILKAKGNIVPDQHELLRLQDHGLGVIDLVGGFFFGNTWGPASMHVFLRGLLPKLFSHFAKSDPWVMSINKEDDEEIRTHQLPYVLLSRSGKTKFQAIKAEHPDGPHYLLIKSRSGAGWKESQIFIAPRQAIDENVYEL</sequence>
<evidence type="ECO:0000313" key="2">
    <source>
        <dbReference type="EMBL" id="KZS99413.1"/>
    </source>
</evidence>
<evidence type="ECO:0000313" key="3">
    <source>
        <dbReference type="Proteomes" id="UP000076871"/>
    </source>
</evidence>
<organism evidence="2 3">
    <name type="scientific">Laetiporus sulphureus 93-53</name>
    <dbReference type="NCBI Taxonomy" id="1314785"/>
    <lineage>
        <taxon>Eukaryota</taxon>
        <taxon>Fungi</taxon>
        <taxon>Dikarya</taxon>
        <taxon>Basidiomycota</taxon>
        <taxon>Agaricomycotina</taxon>
        <taxon>Agaricomycetes</taxon>
        <taxon>Polyporales</taxon>
        <taxon>Laetiporus</taxon>
    </lineage>
</organism>
<dbReference type="AlphaFoldDB" id="A0A165APL3"/>
<accession>A0A165APL3</accession>
<dbReference type="EMBL" id="KV427904">
    <property type="protein sequence ID" value="KZS99413.1"/>
    <property type="molecule type" value="Genomic_DNA"/>
</dbReference>
<dbReference type="GeneID" id="63824506"/>
<name>A0A165APL3_9APHY</name>